<keyword evidence="4" id="KW-1185">Reference proteome</keyword>
<feature type="signal peptide" evidence="2">
    <location>
        <begin position="1"/>
        <end position="21"/>
    </location>
</feature>
<comment type="caution">
    <text evidence="3">The sequence shown here is derived from an EMBL/GenBank/DDBJ whole genome shotgun (WGS) entry which is preliminary data.</text>
</comment>
<feature type="region of interest" description="Disordered" evidence="1">
    <location>
        <begin position="472"/>
        <end position="515"/>
    </location>
</feature>
<proteinExistence type="predicted"/>
<gene>
    <name evidence="3" type="ORF">R3P38DRAFT_3348143</name>
</gene>
<keyword evidence="2" id="KW-0732">Signal</keyword>
<dbReference type="Proteomes" id="UP001362999">
    <property type="component" value="Unassembled WGS sequence"/>
</dbReference>
<evidence type="ECO:0000313" key="4">
    <source>
        <dbReference type="Proteomes" id="UP001362999"/>
    </source>
</evidence>
<feature type="chain" id="PRO_5043384753" evidence="2">
    <location>
        <begin position="22"/>
        <end position="728"/>
    </location>
</feature>
<evidence type="ECO:0000256" key="2">
    <source>
        <dbReference type="SAM" id="SignalP"/>
    </source>
</evidence>
<protein>
    <submittedName>
        <fullName evidence="3">Uncharacterized protein</fullName>
    </submittedName>
</protein>
<reference evidence="3 4" key="1">
    <citation type="journal article" date="2024" name="J Genomics">
        <title>Draft genome sequencing and assembly of Favolaschia claudopus CIRM-BRFM 2984 isolated from oak limbs.</title>
        <authorList>
            <person name="Navarro D."/>
            <person name="Drula E."/>
            <person name="Chaduli D."/>
            <person name="Cazenave R."/>
            <person name="Ahrendt S."/>
            <person name="Wang J."/>
            <person name="Lipzen A."/>
            <person name="Daum C."/>
            <person name="Barry K."/>
            <person name="Grigoriev I.V."/>
            <person name="Favel A."/>
            <person name="Rosso M.N."/>
            <person name="Martin F."/>
        </authorList>
    </citation>
    <scope>NUCLEOTIDE SEQUENCE [LARGE SCALE GENOMIC DNA]</scope>
    <source>
        <strain evidence="3 4">CIRM-BRFM 2984</strain>
    </source>
</reference>
<feature type="compositionally biased region" description="Acidic residues" evidence="1">
    <location>
        <begin position="500"/>
        <end position="515"/>
    </location>
</feature>
<evidence type="ECO:0000256" key="1">
    <source>
        <dbReference type="SAM" id="MobiDB-lite"/>
    </source>
</evidence>
<dbReference type="AlphaFoldDB" id="A0AAW0CT46"/>
<dbReference type="EMBL" id="JAWWNJ010000013">
    <property type="protein sequence ID" value="KAK7042017.1"/>
    <property type="molecule type" value="Genomic_DNA"/>
</dbReference>
<evidence type="ECO:0000313" key="3">
    <source>
        <dbReference type="EMBL" id="KAK7042017.1"/>
    </source>
</evidence>
<accession>A0AAW0CT46</accession>
<organism evidence="3 4">
    <name type="scientific">Favolaschia claudopus</name>
    <dbReference type="NCBI Taxonomy" id="2862362"/>
    <lineage>
        <taxon>Eukaryota</taxon>
        <taxon>Fungi</taxon>
        <taxon>Dikarya</taxon>
        <taxon>Basidiomycota</taxon>
        <taxon>Agaricomycotina</taxon>
        <taxon>Agaricomycetes</taxon>
        <taxon>Agaricomycetidae</taxon>
        <taxon>Agaricales</taxon>
        <taxon>Marasmiineae</taxon>
        <taxon>Mycenaceae</taxon>
        <taxon>Favolaschia</taxon>
    </lineage>
</organism>
<name>A0AAW0CT46_9AGAR</name>
<sequence>MQFSTFFLALIAIVGASTVLAADIPSRPGGFPPCTVSLKSECAHYDRCFAPAVNEHGETCCINSKIGHCAFFGGLQSGCTADEIRVEMIASVCNYETTNEWSGQRHFAKHFRSSARPFAIKNKTRLSPQLPQELIDSIIELVCVNSLCACALTATSFVQPSQRRIFNWMSLFHLSQYEGMAIILAKSPHLGKYVKLLALQIAHLPADSAPLKLILSTMTELERLTISGDTAGSPMTSRLRLNPCLVDTLDIPSLLCFGLADLVDVSPFVVAQALETCEEVILSRIFLARHGSLDDNGNVVEVDPLDTLVSPPEPGFLWHLSVMDSTEEIFPFLFSPTRMGYFQKLVRLSWTILPVSENNVPAFTAALATCAPTLEHLEIEYSTPFAMPTFPELWHLELWIHADSLSPLDTGPFSFPAAVLLGLSSTPNLEELTIAVREHPPGAHTLSWGALPFSPTTATEWETLDNRLMEMHKRRSSRNSEDVPNAEDAQGREPQASSDVDGDDDALPDDEHDDEPDSALVGVHLALRHFFYDDYRYTRFMADMKQKLPKVDEAGVLLFSSRATLRHPMDRCILGRCFGERDLFWCLGGLEGTISRDNVQIFGASSGFTKIGVVVAELTSQFSEFYLPYLGVLWEQFRIISTYISDPLIPFGYAWVELPFRSRCGSEKSKMEQTAISDMLGNSRAVDCRVELDCCAISNGPKFTLMGPSSNRKELNLVKPTQERKNSS</sequence>